<accession>A0A645HR06</accession>
<reference evidence="1" key="1">
    <citation type="submission" date="2019-08" db="EMBL/GenBank/DDBJ databases">
        <authorList>
            <person name="Kucharzyk K."/>
            <person name="Murdoch R.W."/>
            <person name="Higgins S."/>
            <person name="Loffler F."/>
        </authorList>
    </citation>
    <scope>NUCLEOTIDE SEQUENCE</scope>
</reference>
<gene>
    <name evidence="1" type="ORF">SDC9_189037</name>
</gene>
<evidence type="ECO:0000313" key="1">
    <source>
        <dbReference type="EMBL" id="MPN41491.1"/>
    </source>
</evidence>
<comment type="caution">
    <text evidence="1">The sequence shown here is derived from an EMBL/GenBank/DDBJ whole genome shotgun (WGS) entry which is preliminary data.</text>
</comment>
<organism evidence="1">
    <name type="scientific">bioreactor metagenome</name>
    <dbReference type="NCBI Taxonomy" id="1076179"/>
    <lineage>
        <taxon>unclassified sequences</taxon>
        <taxon>metagenomes</taxon>
        <taxon>ecological metagenomes</taxon>
    </lineage>
</organism>
<protein>
    <submittedName>
        <fullName evidence="1">Uncharacterized protein</fullName>
    </submittedName>
</protein>
<dbReference type="EMBL" id="VSSQ01098579">
    <property type="protein sequence ID" value="MPN41491.1"/>
    <property type="molecule type" value="Genomic_DNA"/>
</dbReference>
<sequence length="143" mass="16389">MAHPHIQQRFAVCGQGVFNTADKRAVGLNFNLRIAKFTFVRTFNMTTELHCHGLHAVAHAEHRHARIENVFRRTRAVFFSGTFRATGKNNTAWVEFANLCFRNIPCPQFTVDAQFTYATCNQLSVLRAKIEDENAMFMNIVCH</sequence>
<name>A0A645HR06_9ZZZZ</name>
<dbReference type="AlphaFoldDB" id="A0A645HR06"/>
<proteinExistence type="predicted"/>